<keyword evidence="3" id="KW-1185">Reference proteome</keyword>
<dbReference type="EMBL" id="ML976979">
    <property type="protein sequence ID" value="KAF1962210.1"/>
    <property type="molecule type" value="Genomic_DNA"/>
</dbReference>
<evidence type="ECO:0000313" key="3">
    <source>
        <dbReference type="Proteomes" id="UP000800035"/>
    </source>
</evidence>
<organism evidence="2 3">
    <name type="scientific">Byssothecium circinans</name>
    <dbReference type="NCBI Taxonomy" id="147558"/>
    <lineage>
        <taxon>Eukaryota</taxon>
        <taxon>Fungi</taxon>
        <taxon>Dikarya</taxon>
        <taxon>Ascomycota</taxon>
        <taxon>Pezizomycotina</taxon>
        <taxon>Dothideomycetes</taxon>
        <taxon>Pleosporomycetidae</taxon>
        <taxon>Pleosporales</taxon>
        <taxon>Massarineae</taxon>
        <taxon>Massarinaceae</taxon>
        <taxon>Byssothecium</taxon>
    </lineage>
</organism>
<reference evidence="2" key="1">
    <citation type="journal article" date="2020" name="Stud. Mycol.">
        <title>101 Dothideomycetes genomes: a test case for predicting lifestyles and emergence of pathogens.</title>
        <authorList>
            <person name="Haridas S."/>
            <person name="Albert R."/>
            <person name="Binder M."/>
            <person name="Bloem J."/>
            <person name="Labutti K."/>
            <person name="Salamov A."/>
            <person name="Andreopoulos B."/>
            <person name="Baker S."/>
            <person name="Barry K."/>
            <person name="Bills G."/>
            <person name="Bluhm B."/>
            <person name="Cannon C."/>
            <person name="Castanera R."/>
            <person name="Culley D."/>
            <person name="Daum C."/>
            <person name="Ezra D."/>
            <person name="Gonzalez J."/>
            <person name="Henrissat B."/>
            <person name="Kuo A."/>
            <person name="Liang C."/>
            <person name="Lipzen A."/>
            <person name="Lutzoni F."/>
            <person name="Magnuson J."/>
            <person name="Mondo S."/>
            <person name="Nolan M."/>
            <person name="Ohm R."/>
            <person name="Pangilinan J."/>
            <person name="Park H.-J."/>
            <person name="Ramirez L."/>
            <person name="Alfaro M."/>
            <person name="Sun H."/>
            <person name="Tritt A."/>
            <person name="Yoshinaga Y."/>
            <person name="Zwiers L.-H."/>
            <person name="Turgeon B."/>
            <person name="Goodwin S."/>
            <person name="Spatafora J."/>
            <person name="Crous P."/>
            <person name="Grigoriev I."/>
        </authorList>
    </citation>
    <scope>NUCLEOTIDE SEQUENCE</scope>
    <source>
        <strain evidence="2">CBS 675.92</strain>
    </source>
</reference>
<evidence type="ECO:0000313" key="2">
    <source>
        <dbReference type="EMBL" id="KAF1962210.1"/>
    </source>
</evidence>
<gene>
    <name evidence="2" type="ORF">CC80DRAFT_542530</name>
</gene>
<dbReference type="Proteomes" id="UP000800035">
    <property type="component" value="Unassembled WGS sequence"/>
</dbReference>
<dbReference type="AlphaFoldDB" id="A0A6A5UD32"/>
<feature type="region of interest" description="Disordered" evidence="1">
    <location>
        <begin position="353"/>
        <end position="396"/>
    </location>
</feature>
<evidence type="ECO:0000256" key="1">
    <source>
        <dbReference type="SAM" id="MobiDB-lite"/>
    </source>
</evidence>
<feature type="region of interest" description="Disordered" evidence="1">
    <location>
        <begin position="1"/>
        <end position="23"/>
    </location>
</feature>
<accession>A0A6A5UD32</accession>
<protein>
    <recommendedName>
        <fullName evidence="4">F-box domain-containing protein</fullName>
    </recommendedName>
</protein>
<proteinExistence type="predicted"/>
<feature type="compositionally biased region" description="Polar residues" evidence="1">
    <location>
        <begin position="368"/>
        <end position="380"/>
    </location>
</feature>
<name>A0A6A5UD32_9PLEO</name>
<feature type="compositionally biased region" description="Polar residues" evidence="1">
    <location>
        <begin position="459"/>
        <end position="472"/>
    </location>
</feature>
<evidence type="ECO:0008006" key="4">
    <source>
        <dbReference type="Google" id="ProtNLM"/>
    </source>
</evidence>
<feature type="region of interest" description="Disordered" evidence="1">
    <location>
        <begin position="450"/>
        <end position="478"/>
    </location>
</feature>
<dbReference type="OrthoDB" id="5359231at2759"/>
<sequence length="608" mass="67816">MSTAQGTLAREHPVPANGRKKHELRRNVAATVSRQNYLSRAERARSLQDEQASYCEALKALYERRHALSNALPFSAHVVGQGQGFCYRQGVLCILEGSIIRVSDGRVSSEALEIELCSYISAAPEASSSSSSVTDEYSFTLLQYSDEIITVLCERKSRPNNGRILAISTKQEDCNRLIRKVALESSYKLFSRHTADWLYYGTYSAVSSNGHHEWEIQGVSLTTGRLISPFSLEGFFGTDIGSTIAFGIHEGFFYAVSNQTSFEVEEIDWTSFYHCISFPLSQPFGKNIEINKKVYRRQHKEGPIHDSWTELTLQFDDRTNKPIIVESRREWIGSSSKQLRTFYMTEFVSKATEPAEGSPRAELPENDILTSTLDSSSKPNFSRDEPRYNPSFHPEVQLGSRPARSFILARTKLKAYDLSSNTFVDLVEDDRCCPNSSTGPCLRLRVGSRRPAPLDWEPPSSSSPYSNRTYTPSIHPKDYQTGTGDTLYRHSAIRMWPPPADTCTCSKRLHNILNPALPSACGDGMSSMGTRSVTGILDDRALVYMLKSGRGYAGEEGGLGVVVMVRFDREITSGKAKDTIPLDGEGAKGGSELHWEWKPRACKSGTCY</sequence>